<dbReference type="InterPro" id="IPR036291">
    <property type="entry name" value="NAD(P)-bd_dom_sf"/>
</dbReference>
<dbReference type="EMBL" id="AP025523">
    <property type="protein sequence ID" value="BDE07402.1"/>
    <property type="molecule type" value="Genomic_DNA"/>
</dbReference>
<reference evidence="1 2" key="1">
    <citation type="journal article" date="2022" name="ISME Commun">
        <title>Vulcanimicrobium alpinus gen. nov. sp. nov., the first cultivated representative of the candidate phylum 'Eremiobacterota', is a metabolically versatile aerobic anoxygenic phototroph.</title>
        <authorList>
            <person name="Yabe S."/>
            <person name="Muto K."/>
            <person name="Abe K."/>
            <person name="Yokota A."/>
            <person name="Staudigel H."/>
            <person name="Tebo B.M."/>
        </authorList>
    </citation>
    <scope>NUCLEOTIDE SEQUENCE [LARGE SCALE GENOMIC DNA]</scope>
    <source>
        <strain evidence="1 2">WC8-2</strain>
    </source>
</reference>
<dbReference type="Gene3D" id="3.30.1780.10">
    <property type="entry name" value="ornithine cyclodeaminase, domain 1"/>
    <property type="match status" value="1"/>
</dbReference>
<dbReference type="Gene3D" id="3.40.50.720">
    <property type="entry name" value="NAD(P)-binding Rossmann-like Domain"/>
    <property type="match status" value="1"/>
</dbReference>
<dbReference type="InterPro" id="IPR023401">
    <property type="entry name" value="ODC_N"/>
</dbReference>
<organism evidence="1 2">
    <name type="scientific">Vulcanimicrobium alpinum</name>
    <dbReference type="NCBI Taxonomy" id="3016050"/>
    <lineage>
        <taxon>Bacteria</taxon>
        <taxon>Bacillati</taxon>
        <taxon>Vulcanimicrobiota</taxon>
        <taxon>Vulcanimicrobiia</taxon>
        <taxon>Vulcanimicrobiales</taxon>
        <taxon>Vulcanimicrobiaceae</taxon>
        <taxon>Vulcanimicrobium</taxon>
    </lineage>
</organism>
<accession>A0AAN1XZZ9</accession>
<evidence type="ECO:0000313" key="1">
    <source>
        <dbReference type="EMBL" id="BDE07402.1"/>
    </source>
</evidence>
<dbReference type="Pfam" id="PF02423">
    <property type="entry name" value="OCD_Mu_crystall"/>
    <property type="match status" value="1"/>
</dbReference>
<dbReference type="Proteomes" id="UP001317532">
    <property type="component" value="Chromosome"/>
</dbReference>
<dbReference type="AlphaFoldDB" id="A0AAN1XZZ9"/>
<name>A0AAN1XZZ9_UNVUL</name>
<dbReference type="GO" id="GO:0005737">
    <property type="term" value="C:cytoplasm"/>
    <property type="evidence" value="ECO:0007669"/>
    <property type="project" value="TreeGrafter"/>
</dbReference>
<sequence>MSAPRWITEAEVVAALDLPRAIDALARTLVLEAHGTAATMVKTVASWGGGDTLHALGAAVPGAGVVGTKTWAHTEGGATPLLVLYDAHDGALLAIVEAFALGQLRTAGISAVATRALALPDASELAILGTGKQSLAQVAAVAAVRPLRRVRVWSPNPEHRASFAQRVRETLGVETVDAASVRDAVDGAHVITAATRATAPFIDAAMPSRGAHLNALGAIVPSRAEFEPALLARCAVVAADSVEQTRALSREFRDFYEPGGWAAVRPLSSLLAEGAERPAGADLTLFKAMGIGLSDLALGIALLDLARERSLGRELPAPRRAALDFSHLAVPAQVS</sequence>
<gene>
    <name evidence="1" type="ORF">WPS_26780</name>
</gene>
<dbReference type="RefSeq" id="WP_317994995.1">
    <property type="nucleotide sequence ID" value="NZ_AP025523.1"/>
</dbReference>
<dbReference type="PIRSF" id="PIRSF001439">
    <property type="entry name" value="CryM"/>
    <property type="match status" value="1"/>
</dbReference>
<protein>
    <submittedName>
        <fullName evidence="1">Ornithine cyclodeaminase</fullName>
    </submittedName>
</protein>
<dbReference type="InterPro" id="IPR003462">
    <property type="entry name" value="ODC_Mu_crystall"/>
</dbReference>
<keyword evidence="2" id="KW-1185">Reference proteome</keyword>
<dbReference type="KEGG" id="vab:WPS_26780"/>
<proteinExistence type="predicted"/>
<dbReference type="PANTHER" id="PTHR13812:SF19">
    <property type="entry name" value="KETIMINE REDUCTASE MU-CRYSTALLIN"/>
    <property type="match status" value="1"/>
</dbReference>
<evidence type="ECO:0000313" key="2">
    <source>
        <dbReference type="Proteomes" id="UP001317532"/>
    </source>
</evidence>
<dbReference type="SUPFAM" id="SSF51735">
    <property type="entry name" value="NAD(P)-binding Rossmann-fold domains"/>
    <property type="match status" value="1"/>
</dbReference>
<dbReference type="PANTHER" id="PTHR13812">
    <property type="entry name" value="KETIMINE REDUCTASE MU-CRYSTALLIN"/>
    <property type="match status" value="1"/>
</dbReference>